<evidence type="ECO:0000313" key="9">
    <source>
        <dbReference type="EMBL" id="QKF93779.1"/>
    </source>
</evidence>
<feature type="coiled-coil region" evidence="7">
    <location>
        <begin position="508"/>
        <end position="562"/>
    </location>
</feature>
<evidence type="ECO:0000256" key="3">
    <source>
        <dbReference type="ARBA" id="ARBA00022763"/>
    </source>
</evidence>
<dbReference type="CDD" id="cd00085">
    <property type="entry name" value="HNHc"/>
    <property type="match status" value="1"/>
</dbReference>
<proteinExistence type="inferred from homology"/>
<gene>
    <name evidence="9" type="ORF">Fadolivirus_1_321</name>
</gene>
<dbReference type="SMART" id="SM00534">
    <property type="entry name" value="MUTSac"/>
    <property type="match status" value="1"/>
</dbReference>
<dbReference type="InterPro" id="IPR003615">
    <property type="entry name" value="HNH_nuc"/>
</dbReference>
<dbReference type="SUPFAM" id="SSF48334">
    <property type="entry name" value="DNA repair protein MutS, domain III"/>
    <property type="match status" value="1"/>
</dbReference>
<keyword evidence="2" id="KW-0547">Nucleotide-binding</keyword>
<evidence type="ECO:0000259" key="8">
    <source>
        <dbReference type="PROSITE" id="PS00486"/>
    </source>
</evidence>
<accession>A0A7D3QVQ1</accession>
<dbReference type="PANTHER" id="PTHR11361">
    <property type="entry name" value="DNA MISMATCH REPAIR PROTEIN MUTS FAMILY MEMBER"/>
    <property type="match status" value="1"/>
</dbReference>
<dbReference type="Pfam" id="PF00488">
    <property type="entry name" value="MutS_V"/>
    <property type="match status" value="1"/>
</dbReference>
<keyword evidence="5" id="KW-0238">DNA-binding</keyword>
<dbReference type="PROSITE" id="PS00486">
    <property type="entry name" value="DNA_MISMATCH_REPAIR_2"/>
    <property type="match status" value="1"/>
</dbReference>
<keyword evidence="3" id="KW-0227">DNA damage</keyword>
<dbReference type="SMART" id="SM00533">
    <property type="entry name" value="MUTSd"/>
    <property type="match status" value="1"/>
</dbReference>
<dbReference type="SUPFAM" id="SSF53150">
    <property type="entry name" value="DNA repair protein MutS, domain II"/>
    <property type="match status" value="1"/>
</dbReference>
<dbReference type="InterPro" id="IPR036187">
    <property type="entry name" value="DNA_mismatch_repair_MutS_sf"/>
</dbReference>
<dbReference type="EMBL" id="MT418680">
    <property type="protein sequence ID" value="QKF93779.1"/>
    <property type="molecule type" value="Genomic_DNA"/>
</dbReference>
<dbReference type="InterPro" id="IPR000432">
    <property type="entry name" value="DNA_mismatch_repair_MutS_C"/>
</dbReference>
<reference evidence="9 10" key="1">
    <citation type="submission" date="2020-04" db="EMBL/GenBank/DDBJ databases">
        <title>Advantages and limits of metagenomic assembly and binning of a giant virus.</title>
        <authorList>
            <person name="Schulz F."/>
            <person name="Andreani J."/>
            <person name="Francis R."/>
            <person name="Boudjemaa H."/>
            <person name="Bou Khalil J.Y."/>
            <person name="Lee J."/>
            <person name="La Scola B."/>
            <person name="Woyke T."/>
        </authorList>
    </citation>
    <scope>NUCLEOTIDE SEQUENCE [LARGE SCALE GENOMIC DNA]</scope>
    <source>
        <strain evidence="9 10">FV1/VV64</strain>
    </source>
</reference>
<name>A0A7D3QVQ1_9VIRU</name>
<dbReference type="InterPro" id="IPR007696">
    <property type="entry name" value="DNA_mismatch_repair_MutS_core"/>
</dbReference>
<dbReference type="InterPro" id="IPR007695">
    <property type="entry name" value="DNA_mismatch_repair_MutS-lik_N"/>
</dbReference>
<dbReference type="GO" id="GO:0006298">
    <property type="term" value="P:mismatch repair"/>
    <property type="evidence" value="ECO:0007669"/>
    <property type="project" value="InterPro"/>
</dbReference>
<dbReference type="Pfam" id="PF01624">
    <property type="entry name" value="MutS_I"/>
    <property type="match status" value="1"/>
</dbReference>
<organism evidence="9 10">
    <name type="scientific">Fadolivirus FV1/VV64</name>
    <dbReference type="NCBI Taxonomy" id="3070911"/>
    <lineage>
        <taxon>Viruses</taxon>
        <taxon>Varidnaviria</taxon>
        <taxon>Bamfordvirae</taxon>
        <taxon>Nucleocytoviricota</taxon>
        <taxon>Megaviricetes</taxon>
        <taxon>Imitervirales</taxon>
        <taxon>Mimiviridae</taxon>
        <taxon>Klosneuvirinae</taxon>
        <taxon>Fadolivirus</taxon>
        <taxon>Fadolivirus algeromassiliense</taxon>
    </lineage>
</organism>
<dbReference type="PANTHER" id="PTHR11361:SF34">
    <property type="entry name" value="DNA MISMATCH REPAIR PROTEIN MSH1, MITOCHONDRIAL"/>
    <property type="match status" value="1"/>
</dbReference>
<dbReference type="SUPFAM" id="SSF55271">
    <property type="entry name" value="DNA repair protein MutS, domain I"/>
    <property type="match status" value="1"/>
</dbReference>
<dbReference type="InterPro" id="IPR027417">
    <property type="entry name" value="P-loop_NTPase"/>
</dbReference>
<evidence type="ECO:0000256" key="6">
    <source>
        <dbReference type="ARBA" id="ARBA00023204"/>
    </source>
</evidence>
<dbReference type="GO" id="GO:0030983">
    <property type="term" value="F:mismatched DNA binding"/>
    <property type="evidence" value="ECO:0007669"/>
    <property type="project" value="InterPro"/>
</dbReference>
<evidence type="ECO:0000256" key="7">
    <source>
        <dbReference type="SAM" id="Coils"/>
    </source>
</evidence>
<dbReference type="SUPFAM" id="SSF52540">
    <property type="entry name" value="P-loop containing nucleoside triphosphate hydrolases"/>
    <property type="match status" value="1"/>
</dbReference>
<evidence type="ECO:0000256" key="1">
    <source>
        <dbReference type="ARBA" id="ARBA00006271"/>
    </source>
</evidence>
<dbReference type="PIRSF" id="PIRSF037677">
    <property type="entry name" value="DNA_mis_repair_Msh6"/>
    <property type="match status" value="1"/>
</dbReference>
<keyword evidence="10" id="KW-1185">Reference proteome</keyword>
<dbReference type="GO" id="GO:0005524">
    <property type="term" value="F:ATP binding"/>
    <property type="evidence" value="ECO:0007669"/>
    <property type="project" value="UniProtKB-KW"/>
</dbReference>
<dbReference type="Pfam" id="PF05192">
    <property type="entry name" value="MutS_III"/>
    <property type="match status" value="1"/>
</dbReference>
<dbReference type="Gene3D" id="3.40.50.300">
    <property type="entry name" value="P-loop containing nucleotide triphosphate hydrolases"/>
    <property type="match status" value="1"/>
</dbReference>
<evidence type="ECO:0000256" key="5">
    <source>
        <dbReference type="ARBA" id="ARBA00023125"/>
    </source>
</evidence>
<evidence type="ECO:0000256" key="2">
    <source>
        <dbReference type="ARBA" id="ARBA00022741"/>
    </source>
</evidence>
<dbReference type="InterPro" id="IPR017261">
    <property type="entry name" value="DNA_mismatch_repair_MutS/MSH"/>
</dbReference>
<protein>
    <submittedName>
        <fullName evidence="9">DNA mismatch repair protein mutS/MSH</fullName>
    </submittedName>
</protein>
<feature type="domain" description="DNA mismatch repair proteins mutS family" evidence="8">
    <location>
        <begin position="794"/>
        <end position="810"/>
    </location>
</feature>
<dbReference type="Proteomes" id="UP001162001">
    <property type="component" value="Segment"/>
</dbReference>
<dbReference type="GO" id="GO:0140664">
    <property type="term" value="F:ATP-dependent DNA damage sensor activity"/>
    <property type="evidence" value="ECO:0007669"/>
    <property type="project" value="InterPro"/>
</dbReference>
<keyword evidence="4" id="KW-0067">ATP-binding</keyword>
<dbReference type="Gene3D" id="1.10.1420.10">
    <property type="match status" value="1"/>
</dbReference>
<dbReference type="InterPro" id="IPR045076">
    <property type="entry name" value="MutS"/>
</dbReference>
<keyword evidence="7" id="KW-0175">Coiled coil</keyword>
<evidence type="ECO:0000256" key="4">
    <source>
        <dbReference type="ARBA" id="ARBA00022840"/>
    </source>
</evidence>
<dbReference type="InterPro" id="IPR016151">
    <property type="entry name" value="DNA_mismatch_repair_MutS_N"/>
</dbReference>
<sequence length="1042" mass="120362">MSKNILQEYFFYQEKYSKLYGNNTIVFMRIGDFYEAYATETKGFELSRIAEVTNLAKTKRDKKIEQVDDKNPYMMGFQYASLHKFLKLMVDNCFTVVIVDQITPAPNPKRAVTGIYSAGTYINDNDTIDSNNIVCIYIEDEKQMSGNYLTCIGLSSVDLTTGECSVYEVCSILGDEKYALDEAYRFIISNNPKEVIITRKEIESISMKKDTLISYLELDNKNIHYITNQNLNKNFYKLSYQNDFFGKIYKSGMMSPIEYIDMEKMYYARISLITLFDYAYKHNESFINNLDKPSVFTNTNHLILGNNAIYQLNILESNSMELNNVKFKSLFDVINHTSTAMGRRFMKQTICQPLTDINEIQLRYDCVEELLENDLYQTLEKHLEYILDIERLGRKVFLNIIHPYEFANLIESFNEIDNIYKLTKESKYLSKYSPHNKLINQVNEFLEFCNKTFDMNELKKQNLNDITGSFYIKGVYPQIDELNDKVVNNIQIMEDICQALSTYVDDTNKFTKKKKAKLEEDNDDKENSFIKLKKNERDGYYLALTKRRADMLKNKLKTLEVIEISETLKIQPDKLLFKDAIPNKQGKYSDTKIFFTDLNDKSNDVIHLKEKLIGIVKKKYIDLLGSFGTKYKDMFRILSQFISRIDFLKSNAKTAKMYNYCKPVVIENLNNGYMNAINMRHPIAERLRTDIEYIPHNIKLGKPVDYKNGDNLLEGILLYGLNSAGKSTYMKACGLNQIMAQCGMYVAAEQYEYSPYESIFARITGSDNIFKGLSQFGLEMTELRAILKRNGPKTLVIGDEVCRGTEHISGNCIVATTIIMLANTGCSFIFATHLHEIANMERIKNLNNVKTFHLTVEYDSKNDMLIFDRLLKEGSGSSIYGLTVAKYIIKDDEFIKLAQDIMNELLDQPNELLTDKSSKYNSQVYVDTCQVCGKKNTTKEHVGMLDVHHINFQSNCNENGFVIGKSHIPMNNKCNLVVLCKSCHYKVHHDELEINGYKDTTNGIILDYKKTNENEFVISTPKKINNKINKVNNKKQVIVSSK</sequence>
<keyword evidence="6" id="KW-0234">DNA repair</keyword>
<evidence type="ECO:0000313" key="10">
    <source>
        <dbReference type="Proteomes" id="UP001162001"/>
    </source>
</evidence>
<dbReference type="Gene3D" id="3.40.1170.10">
    <property type="entry name" value="DNA repair protein MutS, domain I"/>
    <property type="match status" value="1"/>
</dbReference>
<dbReference type="InterPro" id="IPR036678">
    <property type="entry name" value="MutS_con_dom_sf"/>
</dbReference>
<comment type="similarity">
    <text evidence="1">Belongs to the DNA mismatch repair MutS family.</text>
</comment>